<evidence type="ECO:0000313" key="4">
    <source>
        <dbReference type="EMBL" id="KAK7110660.1"/>
    </source>
</evidence>
<dbReference type="GO" id="GO:0046872">
    <property type="term" value="F:metal ion binding"/>
    <property type="evidence" value="ECO:0007669"/>
    <property type="project" value="UniProtKB-KW"/>
</dbReference>
<dbReference type="Gene3D" id="2.60.120.10">
    <property type="entry name" value="Jelly Rolls"/>
    <property type="match status" value="1"/>
</dbReference>
<dbReference type="InterPro" id="IPR014710">
    <property type="entry name" value="RmlC-like_jellyroll"/>
</dbReference>
<dbReference type="EMBL" id="JBAMIC010000003">
    <property type="protein sequence ID" value="KAK7110660.1"/>
    <property type="molecule type" value="Genomic_DNA"/>
</dbReference>
<protein>
    <recommendedName>
        <fullName evidence="6">2-aminoethanethiol dioxygenase</fullName>
    </recommendedName>
</protein>
<gene>
    <name evidence="4" type="ORF">V1264_014498</name>
</gene>
<dbReference type="AlphaFoldDB" id="A0AAN9GL28"/>
<evidence type="ECO:0000256" key="3">
    <source>
        <dbReference type="ARBA" id="ARBA00023004"/>
    </source>
</evidence>
<dbReference type="InterPro" id="IPR011051">
    <property type="entry name" value="RmlC_Cupin_sf"/>
</dbReference>
<keyword evidence="2" id="KW-0560">Oxidoreductase</keyword>
<dbReference type="PANTHER" id="PTHR22966">
    <property type="entry name" value="2-AMINOETHANETHIOL DIOXYGENASE"/>
    <property type="match status" value="1"/>
</dbReference>
<evidence type="ECO:0000256" key="1">
    <source>
        <dbReference type="ARBA" id="ARBA00022723"/>
    </source>
</evidence>
<evidence type="ECO:0000256" key="2">
    <source>
        <dbReference type="ARBA" id="ARBA00023002"/>
    </source>
</evidence>
<keyword evidence="5" id="KW-1185">Reference proteome</keyword>
<dbReference type="CDD" id="cd20289">
    <property type="entry name" value="cupin_ADO"/>
    <property type="match status" value="1"/>
</dbReference>
<evidence type="ECO:0008006" key="6">
    <source>
        <dbReference type="Google" id="ProtNLM"/>
    </source>
</evidence>
<organism evidence="4 5">
    <name type="scientific">Littorina saxatilis</name>
    <dbReference type="NCBI Taxonomy" id="31220"/>
    <lineage>
        <taxon>Eukaryota</taxon>
        <taxon>Metazoa</taxon>
        <taxon>Spiralia</taxon>
        <taxon>Lophotrochozoa</taxon>
        <taxon>Mollusca</taxon>
        <taxon>Gastropoda</taxon>
        <taxon>Caenogastropoda</taxon>
        <taxon>Littorinimorpha</taxon>
        <taxon>Littorinoidea</taxon>
        <taxon>Littorinidae</taxon>
        <taxon>Littorina</taxon>
    </lineage>
</organism>
<dbReference type="Proteomes" id="UP001374579">
    <property type="component" value="Unassembled WGS sequence"/>
</dbReference>
<dbReference type="GO" id="GO:0005739">
    <property type="term" value="C:mitochondrion"/>
    <property type="evidence" value="ECO:0007669"/>
    <property type="project" value="TreeGrafter"/>
</dbReference>
<proteinExistence type="predicted"/>
<dbReference type="Pfam" id="PF07847">
    <property type="entry name" value="PCO_ADO"/>
    <property type="match status" value="1"/>
</dbReference>
<dbReference type="SUPFAM" id="SSF51182">
    <property type="entry name" value="RmlC-like cupins"/>
    <property type="match status" value="1"/>
</dbReference>
<keyword evidence="3" id="KW-0408">Iron</keyword>
<evidence type="ECO:0000313" key="5">
    <source>
        <dbReference type="Proteomes" id="UP001374579"/>
    </source>
</evidence>
<accession>A0AAN9GL28</accession>
<reference evidence="4 5" key="1">
    <citation type="submission" date="2024-02" db="EMBL/GenBank/DDBJ databases">
        <title>Chromosome-scale genome assembly of the rough periwinkle Littorina saxatilis.</title>
        <authorList>
            <person name="De Jode A."/>
            <person name="Faria R."/>
            <person name="Formenti G."/>
            <person name="Sims Y."/>
            <person name="Smith T.P."/>
            <person name="Tracey A."/>
            <person name="Wood J.M.D."/>
            <person name="Zagrodzka Z.B."/>
            <person name="Johannesson K."/>
            <person name="Butlin R.K."/>
            <person name="Leder E.H."/>
        </authorList>
    </citation>
    <scope>NUCLEOTIDE SEQUENCE [LARGE SCALE GENOMIC DNA]</scope>
    <source>
        <strain evidence="4">Snail1</strain>
        <tissue evidence="4">Muscle</tissue>
    </source>
</reference>
<keyword evidence="1" id="KW-0479">Metal-binding</keyword>
<comment type="caution">
    <text evidence="4">The sequence shown here is derived from an EMBL/GenBank/DDBJ whole genome shotgun (WGS) entry which is preliminary data.</text>
</comment>
<dbReference type="PANTHER" id="PTHR22966:SF61">
    <property type="entry name" value="2-AMINOETHANETHIOL DIOXYGENASE"/>
    <property type="match status" value="1"/>
</dbReference>
<dbReference type="GO" id="GO:0016702">
    <property type="term" value="F:oxidoreductase activity, acting on single donors with incorporation of molecular oxygen, incorporation of two atoms of oxygen"/>
    <property type="evidence" value="ECO:0007669"/>
    <property type="project" value="InterPro"/>
</dbReference>
<sequence length="241" mass="26926">MAAPIQRLTRLASKTFSRFNAAEGFQNDRLTQLSSAFNEITAADVNFDPEVIRERDRLSTDKAPVTYIHLWEDDTFSMGIFVVKRGGRLPLHDHPGMFGLLKVLHGTLKLSSFSETGETNVPVEMTQPLQKWQVPLVKSVKLETETNLSAEQGCCQLTPTSGNFHEITPVTEMAAFVDILAPPYDQSGSRDCHYYREMPVPGVDTGSGSKDSRWIIRVPQPMDFWCDSVDYTGPLLDPSDT</sequence>
<name>A0AAN9GL28_9CAEN</name>
<dbReference type="InterPro" id="IPR012864">
    <property type="entry name" value="PCO/ADO"/>
</dbReference>